<evidence type="ECO:0000256" key="1">
    <source>
        <dbReference type="SAM" id="MobiDB-lite"/>
    </source>
</evidence>
<keyword evidence="3" id="KW-1185">Reference proteome</keyword>
<evidence type="ECO:0000313" key="3">
    <source>
        <dbReference type="Proteomes" id="UP001151287"/>
    </source>
</evidence>
<feature type="region of interest" description="Disordered" evidence="1">
    <location>
        <begin position="120"/>
        <end position="149"/>
    </location>
</feature>
<reference evidence="2" key="1">
    <citation type="journal article" date="2022" name="Cell">
        <title>Repeat-based holocentromeres influence genome architecture and karyotype evolution.</title>
        <authorList>
            <person name="Hofstatter P.G."/>
            <person name="Thangavel G."/>
            <person name="Lux T."/>
            <person name="Neumann P."/>
            <person name="Vondrak T."/>
            <person name="Novak P."/>
            <person name="Zhang M."/>
            <person name="Costa L."/>
            <person name="Castellani M."/>
            <person name="Scott A."/>
            <person name="Toegelov H."/>
            <person name="Fuchs J."/>
            <person name="Mata-Sucre Y."/>
            <person name="Dias Y."/>
            <person name="Vanzela A.L.L."/>
            <person name="Huettel B."/>
            <person name="Almeida C.C.S."/>
            <person name="Simkova H."/>
            <person name="Souza G."/>
            <person name="Pedrosa-Harand A."/>
            <person name="Macas J."/>
            <person name="Mayer K.F.X."/>
            <person name="Houben A."/>
            <person name="Marques A."/>
        </authorList>
    </citation>
    <scope>NUCLEOTIDE SEQUENCE</scope>
    <source>
        <strain evidence="2">RhyBre1mFocal</strain>
    </source>
</reference>
<sequence>MRSSSTLTLQPQDVSLSSPLTTSHTPPPNPNKHCNSKLFKKPWYQRTIELIVLLWKPVTSRQSSSHVTSKSTTDPHCEKPKLRKCSSLKVATSFTRVCLCAPISSYNELFQCDMPPRRSYSYPRSKSYTASDRDRDRAEKFNEGRPSVSYTQNPRKIFRGKSLSDDVLMRRFVTEEATVLQQKRRTNQMEFIRKRNAMRRKKIGLSPLGKMSIAEEELENLQINYQ</sequence>
<gene>
    <name evidence="2" type="ORF">LUZ63_005019</name>
</gene>
<accession>A0A9Q0HS79</accession>
<feature type="compositionally biased region" description="Low complexity" evidence="1">
    <location>
        <begin position="15"/>
        <end position="24"/>
    </location>
</feature>
<comment type="caution">
    <text evidence="2">The sequence shown here is derived from an EMBL/GenBank/DDBJ whole genome shotgun (WGS) entry which is preliminary data.</text>
</comment>
<feature type="compositionally biased region" description="Polar residues" evidence="1">
    <location>
        <begin position="1"/>
        <end position="14"/>
    </location>
</feature>
<dbReference type="Proteomes" id="UP001151287">
    <property type="component" value="Unassembled WGS sequence"/>
</dbReference>
<dbReference type="AlphaFoldDB" id="A0A9Q0HS79"/>
<dbReference type="PANTHER" id="PTHR36772:SF1">
    <property type="entry name" value="SERINE_THREONINE-KINASE"/>
    <property type="match status" value="1"/>
</dbReference>
<protein>
    <submittedName>
        <fullName evidence="2">Uncharacterized protein</fullName>
    </submittedName>
</protein>
<evidence type="ECO:0000313" key="2">
    <source>
        <dbReference type="EMBL" id="KAJ1696507.1"/>
    </source>
</evidence>
<dbReference type="PANTHER" id="PTHR36772">
    <property type="entry name" value="SERINE/THREONINE-KINASE"/>
    <property type="match status" value="1"/>
</dbReference>
<feature type="compositionally biased region" description="Basic and acidic residues" evidence="1">
    <location>
        <begin position="131"/>
        <end position="143"/>
    </location>
</feature>
<dbReference type="EMBL" id="JAMQYH010000002">
    <property type="protein sequence ID" value="KAJ1696507.1"/>
    <property type="molecule type" value="Genomic_DNA"/>
</dbReference>
<proteinExistence type="predicted"/>
<organism evidence="2 3">
    <name type="scientific">Rhynchospora breviuscula</name>
    <dbReference type="NCBI Taxonomy" id="2022672"/>
    <lineage>
        <taxon>Eukaryota</taxon>
        <taxon>Viridiplantae</taxon>
        <taxon>Streptophyta</taxon>
        <taxon>Embryophyta</taxon>
        <taxon>Tracheophyta</taxon>
        <taxon>Spermatophyta</taxon>
        <taxon>Magnoliopsida</taxon>
        <taxon>Liliopsida</taxon>
        <taxon>Poales</taxon>
        <taxon>Cyperaceae</taxon>
        <taxon>Cyperoideae</taxon>
        <taxon>Rhynchosporeae</taxon>
        <taxon>Rhynchospora</taxon>
    </lineage>
</organism>
<name>A0A9Q0HS79_9POAL</name>
<feature type="region of interest" description="Disordered" evidence="1">
    <location>
        <begin position="1"/>
        <end position="34"/>
    </location>
</feature>
<dbReference type="OrthoDB" id="1887507at2759"/>